<comment type="catalytic activity">
    <reaction evidence="9">
        <text>L-serine + acetyl-CoA = O-acetyl-L-serine + CoA</text>
        <dbReference type="Rhea" id="RHEA:24560"/>
        <dbReference type="ChEBI" id="CHEBI:33384"/>
        <dbReference type="ChEBI" id="CHEBI:57287"/>
        <dbReference type="ChEBI" id="CHEBI:57288"/>
        <dbReference type="ChEBI" id="CHEBI:58340"/>
        <dbReference type="EC" id="2.3.1.30"/>
    </reaction>
</comment>
<protein>
    <recommendedName>
        <fullName evidence="4">Serine acetyltransferase</fullName>
        <ecNumber evidence="3">2.3.1.30</ecNumber>
    </recommendedName>
</protein>
<comment type="similarity">
    <text evidence="2">Belongs to the transferase hexapeptide repeat family.</text>
</comment>
<accession>A0A838YNQ6</accession>
<organism evidence="11 12">
    <name type="scientific">SAR86 cluster bacterium</name>
    <dbReference type="NCBI Taxonomy" id="2030880"/>
    <lineage>
        <taxon>Bacteria</taxon>
        <taxon>Pseudomonadati</taxon>
        <taxon>Pseudomonadota</taxon>
        <taxon>Gammaproteobacteria</taxon>
        <taxon>SAR86 cluster</taxon>
    </lineage>
</organism>
<dbReference type="SMART" id="SM00971">
    <property type="entry name" value="SATase_N"/>
    <property type="match status" value="1"/>
</dbReference>
<evidence type="ECO:0000256" key="1">
    <source>
        <dbReference type="ARBA" id="ARBA00004876"/>
    </source>
</evidence>
<sequence>MNSTLWDNIRKEIELRVGAEPSLGSFLYSLVLSQNNLSGAVASILSSKLHSDALSAMDIKKFILDVFSDCKNIEKDLERDLLFFKDNDPSCDYFSTPLLFYKGFLGLATYRASHCLWNKERHTMALFFQNRASEVFGIDIHPAAKIAGGVMLDHATGIVIGETAVIESNVSIFQGVTLGGRGNEIGKRHPNVQEGATIYASSTILGNITIEQNAVVAAGSLVLKDVKKDTTVAGIPAKEVNKLNITNNDWDPGDSSL</sequence>
<evidence type="ECO:0000256" key="2">
    <source>
        <dbReference type="ARBA" id="ARBA00007274"/>
    </source>
</evidence>
<dbReference type="EC" id="2.3.1.30" evidence="3"/>
<comment type="caution">
    <text evidence="11">The sequence shown here is derived from an EMBL/GenBank/DDBJ whole genome shotgun (WGS) entry which is preliminary data.</text>
</comment>
<reference evidence="11 12" key="1">
    <citation type="submission" date="2020-06" db="EMBL/GenBank/DDBJ databases">
        <title>Dysbiosis in marine aquaculture revealed through microbiome analysis: reverse ecology for environmental sustainability.</title>
        <authorList>
            <person name="Haro-Moreno J.M."/>
            <person name="Coutinho F.H."/>
            <person name="Zaragoza-Solas A."/>
            <person name="Picazo A."/>
            <person name="Almagro-Moreno S."/>
            <person name="Lopez-Perez M."/>
        </authorList>
    </citation>
    <scope>NUCLEOTIDE SEQUENCE [LARGE SCALE GENOMIC DNA]</scope>
    <source>
        <strain evidence="11">MCMED-G42</strain>
    </source>
</reference>
<gene>
    <name evidence="11" type="primary">cysE</name>
    <name evidence="11" type="ORF">H2021_03030</name>
</gene>
<feature type="domain" description="Serine acetyltransferase N-terminal" evidence="10">
    <location>
        <begin position="5"/>
        <end position="109"/>
    </location>
</feature>
<dbReference type="CDD" id="cd03354">
    <property type="entry name" value="LbH_SAT"/>
    <property type="match status" value="1"/>
</dbReference>
<dbReference type="AlphaFoldDB" id="A0A838YNQ6"/>
<dbReference type="Proteomes" id="UP000585327">
    <property type="component" value="Unassembled WGS sequence"/>
</dbReference>
<evidence type="ECO:0000256" key="7">
    <source>
        <dbReference type="ARBA" id="ARBA00023192"/>
    </source>
</evidence>
<dbReference type="GO" id="GO:0006535">
    <property type="term" value="P:cysteine biosynthetic process from serine"/>
    <property type="evidence" value="ECO:0007669"/>
    <property type="project" value="InterPro"/>
</dbReference>
<comment type="pathway">
    <text evidence="1">Amino-acid biosynthesis; L-cysteine biosynthesis; L-cysteine from L-serine: step 1/2.</text>
</comment>
<evidence type="ECO:0000256" key="5">
    <source>
        <dbReference type="ARBA" id="ARBA00022605"/>
    </source>
</evidence>
<proteinExistence type="inferred from homology"/>
<keyword evidence="6 11" id="KW-0808">Transferase</keyword>
<dbReference type="InterPro" id="IPR053376">
    <property type="entry name" value="Serine_acetyltransferase"/>
</dbReference>
<evidence type="ECO:0000256" key="8">
    <source>
        <dbReference type="ARBA" id="ARBA00023315"/>
    </source>
</evidence>
<name>A0A838YNQ6_9GAMM</name>
<dbReference type="InterPro" id="IPR042122">
    <property type="entry name" value="Ser_AcTrfase_N_sf"/>
</dbReference>
<evidence type="ECO:0000313" key="11">
    <source>
        <dbReference type="EMBL" id="MBA4724172.1"/>
    </source>
</evidence>
<dbReference type="NCBIfam" id="NF041874">
    <property type="entry name" value="EPS_EpsC"/>
    <property type="match status" value="1"/>
</dbReference>
<dbReference type="InterPro" id="IPR045304">
    <property type="entry name" value="LbH_SAT"/>
</dbReference>
<evidence type="ECO:0000256" key="6">
    <source>
        <dbReference type="ARBA" id="ARBA00022679"/>
    </source>
</evidence>
<evidence type="ECO:0000256" key="4">
    <source>
        <dbReference type="ARBA" id="ARBA00018522"/>
    </source>
</evidence>
<evidence type="ECO:0000256" key="9">
    <source>
        <dbReference type="ARBA" id="ARBA00049486"/>
    </source>
</evidence>
<dbReference type="Gene3D" id="1.10.3130.10">
    <property type="entry name" value="serine acetyltransferase, domain 1"/>
    <property type="match status" value="1"/>
</dbReference>
<dbReference type="InterPro" id="IPR010493">
    <property type="entry name" value="Ser_AcTrfase_N"/>
</dbReference>
<dbReference type="Pfam" id="PF06426">
    <property type="entry name" value="SATase_N"/>
    <property type="match status" value="1"/>
</dbReference>
<evidence type="ECO:0000259" key="10">
    <source>
        <dbReference type="SMART" id="SM00971"/>
    </source>
</evidence>
<evidence type="ECO:0000256" key="3">
    <source>
        <dbReference type="ARBA" id="ARBA00013266"/>
    </source>
</evidence>
<dbReference type="InterPro" id="IPR011004">
    <property type="entry name" value="Trimer_LpxA-like_sf"/>
</dbReference>
<dbReference type="FunFam" id="2.160.10.10:FF:000002">
    <property type="entry name" value="Serine acetyltransferase"/>
    <property type="match status" value="1"/>
</dbReference>
<dbReference type="GO" id="GO:0005737">
    <property type="term" value="C:cytoplasm"/>
    <property type="evidence" value="ECO:0007669"/>
    <property type="project" value="InterPro"/>
</dbReference>
<dbReference type="PANTHER" id="PTHR42811">
    <property type="entry name" value="SERINE ACETYLTRANSFERASE"/>
    <property type="match status" value="1"/>
</dbReference>
<keyword evidence="8 11" id="KW-0012">Acyltransferase</keyword>
<dbReference type="SUPFAM" id="SSF51161">
    <property type="entry name" value="Trimeric LpxA-like enzymes"/>
    <property type="match status" value="1"/>
</dbReference>
<keyword evidence="7" id="KW-0198">Cysteine biosynthesis</keyword>
<keyword evidence="5" id="KW-0028">Amino-acid biosynthesis</keyword>
<dbReference type="Gene3D" id="2.160.10.10">
    <property type="entry name" value="Hexapeptide repeat proteins"/>
    <property type="match status" value="1"/>
</dbReference>
<dbReference type="UniPathway" id="UPA00136">
    <property type="reaction ID" value="UER00199"/>
</dbReference>
<dbReference type="EMBL" id="JACETM010000027">
    <property type="protein sequence ID" value="MBA4724172.1"/>
    <property type="molecule type" value="Genomic_DNA"/>
</dbReference>
<evidence type="ECO:0000313" key="12">
    <source>
        <dbReference type="Proteomes" id="UP000585327"/>
    </source>
</evidence>
<dbReference type="GO" id="GO:0009001">
    <property type="term" value="F:serine O-acetyltransferase activity"/>
    <property type="evidence" value="ECO:0007669"/>
    <property type="project" value="UniProtKB-EC"/>
</dbReference>